<organism evidence="2 3">
    <name type="scientific">Vitis vinifera</name>
    <name type="common">Grape</name>
    <dbReference type="NCBI Taxonomy" id="29760"/>
    <lineage>
        <taxon>Eukaryota</taxon>
        <taxon>Viridiplantae</taxon>
        <taxon>Streptophyta</taxon>
        <taxon>Embryophyta</taxon>
        <taxon>Tracheophyta</taxon>
        <taxon>Spermatophyta</taxon>
        <taxon>Magnoliopsida</taxon>
        <taxon>eudicotyledons</taxon>
        <taxon>Gunneridae</taxon>
        <taxon>Pentapetalae</taxon>
        <taxon>rosids</taxon>
        <taxon>Vitales</taxon>
        <taxon>Vitaceae</taxon>
        <taxon>Viteae</taxon>
        <taxon>Vitis</taxon>
    </lineage>
</organism>
<sequence length="512" mass="57648">MSNDEYAIRHTRRAHLERPAAEEREGRKEKTEKGAVLGSDFLFYKPGQILDEGFAEPAARRTKREGRLFFEEIDEPHFQAFGVQICFWPFNGLRSAGKGVISRGGDGCDYNCSGYLMVYRESKLPVEVNFVVGTYCEESSSRLRGLKLLEMGKTYGNQKPLQAQGGNLKEMNTMVPAKPMSNSKLGDVIRVAEPTLDWKVVMSTRVLRKAVNDKKLEAQPEEARIGAAEPTMLMMKFPPETTLPSIPELKAKFVNFGPLHSSATRVFWGSSTCQVVFKYKRDAQEAHAFATQNSSFFGSPKVNYHLRAYELPASQLPESGKMVLENTFNLDPILKSTNVAASLTCHSSQIPNVQKHSEAGHLDKAPIMKYDPARCRLHKDITPTSLPNETHQTPASHLQWPWIFMYNCTRTERAELILEETVRKIADKEDVGTLICFLGSPAHAHYPIYLDINMNVSYSGFYRLRRNVVQKVYWVFKFGFLVDEKVDIGLSHSMANGVPRGFEASNGSTLSE</sequence>
<proteinExistence type="predicted"/>
<accession>A0A438F6J1</accession>
<evidence type="ECO:0000313" key="2">
    <source>
        <dbReference type="EMBL" id="RVW55615.1"/>
    </source>
</evidence>
<dbReference type="AlphaFoldDB" id="A0A438F6J1"/>
<dbReference type="PANTHER" id="PTHR10688:SF5">
    <property type="entry name" value="PWWP DOMAIN-CONTAINING PROTEIN 1-RELATED"/>
    <property type="match status" value="1"/>
</dbReference>
<evidence type="ECO:0000256" key="1">
    <source>
        <dbReference type="SAM" id="MobiDB-lite"/>
    </source>
</evidence>
<name>A0A438F6J1_VITVI</name>
<feature type="compositionally biased region" description="Basic and acidic residues" evidence="1">
    <location>
        <begin position="14"/>
        <end position="32"/>
    </location>
</feature>
<reference evidence="2 3" key="1">
    <citation type="journal article" date="2018" name="PLoS Genet.">
        <title>Population sequencing reveals clonal diversity and ancestral inbreeding in the grapevine cultivar Chardonnay.</title>
        <authorList>
            <person name="Roach M.J."/>
            <person name="Johnson D.L."/>
            <person name="Bohlmann J."/>
            <person name="van Vuuren H.J."/>
            <person name="Jones S.J."/>
            <person name="Pretorius I.S."/>
            <person name="Schmidt S.A."/>
            <person name="Borneman A.R."/>
        </authorList>
    </citation>
    <scope>NUCLEOTIDE SEQUENCE [LARGE SCALE GENOMIC DNA]</scope>
    <source>
        <strain evidence="3">cv. Chardonnay</strain>
        <tissue evidence="2">Leaf</tissue>
    </source>
</reference>
<gene>
    <name evidence="2" type="ORF">CK203_088092</name>
</gene>
<feature type="region of interest" description="Disordered" evidence="1">
    <location>
        <begin position="1"/>
        <end position="32"/>
    </location>
</feature>
<evidence type="ECO:0000313" key="3">
    <source>
        <dbReference type="Proteomes" id="UP000288805"/>
    </source>
</evidence>
<dbReference type="PANTHER" id="PTHR10688">
    <property type="entry name" value="PWWP DOMAIN-CONTAINING PROTEIN"/>
    <property type="match status" value="1"/>
</dbReference>
<protein>
    <submittedName>
        <fullName evidence="2">Uncharacterized protein</fullName>
    </submittedName>
</protein>
<comment type="caution">
    <text evidence="2">The sequence shown here is derived from an EMBL/GenBank/DDBJ whole genome shotgun (WGS) entry which is preliminary data.</text>
</comment>
<dbReference type="Proteomes" id="UP000288805">
    <property type="component" value="Unassembled WGS sequence"/>
</dbReference>
<dbReference type="EMBL" id="QGNW01001111">
    <property type="protein sequence ID" value="RVW55615.1"/>
    <property type="molecule type" value="Genomic_DNA"/>
</dbReference>
<dbReference type="InterPro" id="IPR052657">
    <property type="entry name" value="PDP_family_Arabidopsis"/>
</dbReference>